<sequence length="41" mass="4942">MEYFTIVLSIQHTARTKHCLVYYYFAHHMFLSRCCGRITIS</sequence>
<reference evidence="1" key="2">
    <citation type="journal article" date="2015" name="Data Brief">
        <title>Shoot transcriptome of the giant reed, Arundo donax.</title>
        <authorList>
            <person name="Barrero R.A."/>
            <person name="Guerrero F.D."/>
            <person name="Moolhuijzen P."/>
            <person name="Goolsby J.A."/>
            <person name="Tidwell J."/>
            <person name="Bellgard S.E."/>
            <person name="Bellgard M.I."/>
        </authorList>
    </citation>
    <scope>NUCLEOTIDE SEQUENCE</scope>
    <source>
        <tissue evidence="1">Shoot tissue taken approximately 20 cm above the soil surface</tissue>
    </source>
</reference>
<organism evidence="1">
    <name type="scientific">Arundo donax</name>
    <name type="common">Giant reed</name>
    <name type="synonym">Donax arundinaceus</name>
    <dbReference type="NCBI Taxonomy" id="35708"/>
    <lineage>
        <taxon>Eukaryota</taxon>
        <taxon>Viridiplantae</taxon>
        <taxon>Streptophyta</taxon>
        <taxon>Embryophyta</taxon>
        <taxon>Tracheophyta</taxon>
        <taxon>Spermatophyta</taxon>
        <taxon>Magnoliopsida</taxon>
        <taxon>Liliopsida</taxon>
        <taxon>Poales</taxon>
        <taxon>Poaceae</taxon>
        <taxon>PACMAD clade</taxon>
        <taxon>Arundinoideae</taxon>
        <taxon>Arundineae</taxon>
        <taxon>Arundo</taxon>
    </lineage>
</organism>
<protein>
    <submittedName>
        <fullName evidence="1">Uncharacterized protein</fullName>
    </submittedName>
</protein>
<evidence type="ECO:0000313" key="1">
    <source>
        <dbReference type="EMBL" id="JAE06723.1"/>
    </source>
</evidence>
<accession>A0A0A9FEP2</accession>
<dbReference type="AlphaFoldDB" id="A0A0A9FEP2"/>
<name>A0A0A9FEP2_ARUDO</name>
<dbReference type="EMBL" id="GBRH01191173">
    <property type="protein sequence ID" value="JAE06723.1"/>
    <property type="molecule type" value="Transcribed_RNA"/>
</dbReference>
<reference evidence="1" key="1">
    <citation type="submission" date="2014-09" db="EMBL/GenBank/DDBJ databases">
        <authorList>
            <person name="Magalhaes I.L.F."/>
            <person name="Oliveira U."/>
            <person name="Santos F.R."/>
            <person name="Vidigal T.H.D.A."/>
            <person name="Brescovit A.D."/>
            <person name="Santos A.J."/>
        </authorList>
    </citation>
    <scope>NUCLEOTIDE SEQUENCE</scope>
    <source>
        <tissue evidence="1">Shoot tissue taken approximately 20 cm above the soil surface</tissue>
    </source>
</reference>
<proteinExistence type="predicted"/>